<dbReference type="InterPro" id="IPR029063">
    <property type="entry name" value="SAM-dependent_MTases_sf"/>
</dbReference>
<dbReference type="Proteomes" id="UP001178507">
    <property type="component" value="Unassembled WGS sequence"/>
</dbReference>
<keyword evidence="3" id="KW-1185">Reference proteome</keyword>
<protein>
    <recommendedName>
        <fullName evidence="1">Methyltransferase domain-containing protein</fullName>
    </recommendedName>
</protein>
<dbReference type="Pfam" id="PF13679">
    <property type="entry name" value="Methyltransf_32"/>
    <property type="match status" value="1"/>
</dbReference>
<reference evidence="2" key="1">
    <citation type="submission" date="2023-08" db="EMBL/GenBank/DDBJ databases">
        <authorList>
            <person name="Chen Y."/>
            <person name="Shah S."/>
            <person name="Dougan E. K."/>
            <person name="Thang M."/>
            <person name="Chan C."/>
        </authorList>
    </citation>
    <scope>NUCLEOTIDE SEQUENCE</scope>
</reference>
<feature type="domain" description="Methyltransferase" evidence="1">
    <location>
        <begin position="168"/>
        <end position="303"/>
    </location>
</feature>
<dbReference type="SUPFAM" id="SSF53335">
    <property type="entry name" value="S-adenosyl-L-methionine-dependent methyltransferases"/>
    <property type="match status" value="1"/>
</dbReference>
<gene>
    <name evidence="2" type="ORF">EVOR1521_LOCUS987</name>
</gene>
<sequence>MPAAPIHHAIGHADWPRCRELLAGDGGPTLAAVRGRSGASALVQALRKAAPADVLELMLASSSAPAAAKARVRHQSAADVAEELNLDPALVERLRCLERSLPDSPGKVRCPTCQDEVATRSALQVLGERVEQGEEQNPLVRAFFARPSMKRLAQLPLHRAADCHNFRQEVSETMAVLQAVEKLVPGAEALHFLDLCCGSGLTSAALGAGAAGDRGGRDRVTAVDLRPARAMPHFAEAGLTNARYLCEDMMRPGFRAAVEAVIEEVGLPVVVLGMHCCGALSVIATQIFALPQCEAIVLCPCCSLRGLDLKRGLDLPNGFEGGDSYETWAAKLTALLPEAVCERWPDMLTPCNAMISARKRWEALRGRRLRHFCGGDSSAAAASAAAAASSARRLPKDGDGPPEAQVEALWLMAQLPGDQRFGSVAEATRTAFQLCAKPLQPQELTRLAWSLPRLRVADLATAKVLAKSALPQAELFEAPDLARLAAGLCRMRHSEGAWHLYAWGPEKSRQRCWQGSHEGSGTGSAGLAGGCGHAGAVRQRKPSHVGEEPSSLCLVSAEWVTLWLGHAHPRPRWPRCDPSDGALARRAMSDDDLQVLQSRIEELRQRPVLPLLFIDAMLPGQRLVFDSSAQELVELEGEVGVLGVAPGASAIPRFGSAAQLARREGRWAWASSWARE</sequence>
<evidence type="ECO:0000313" key="2">
    <source>
        <dbReference type="EMBL" id="CAJ1370419.1"/>
    </source>
</evidence>
<accession>A0AA36HL88</accession>
<dbReference type="EMBL" id="CAUJNA010000014">
    <property type="protein sequence ID" value="CAJ1370419.1"/>
    <property type="molecule type" value="Genomic_DNA"/>
</dbReference>
<dbReference type="InterPro" id="IPR025714">
    <property type="entry name" value="Methyltranfer_dom"/>
</dbReference>
<evidence type="ECO:0000259" key="1">
    <source>
        <dbReference type="Pfam" id="PF13679"/>
    </source>
</evidence>
<comment type="caution">
    <text evidence="2">The sequence shown here is derived from an EMBL/GenBank/DDBJ whole genome shotgun (WGS) entry which is preliminary data.</text>
</comment>
<proteinExistence type="predicted"/>
<dbReference type="AlphaFoldDB" id="A0AA36HL88"/>
<dbReference type="Gene3D" id="3.40.50.150">
    <property type="entry name" value="Vaccinia Virus protein VP39"/>
    <property type="match status" value="1"/>
</dbReference>
<evidence type="ECO:0000313" key="3">
    <source>
        <dbReference type="Proteomes" id="UP001178507"/>
    </source>
</evidence>
<name>A0AA36HL88_9DINO</name>
<organism evidence="2 3">
    <name type="scientific">Effrenium voratum</name>
    <dbReference type="NCBI Taxonomy" id="2562239"/>
    <lineage>
        <taxon>Eukaryota</taxon>
        <taxon>Sar</taxon>
        <taxon>Alveolata</taxon>
        <taxon>Dinophyceae</taxon>
        <taxon>Suessiales</taxon>
        <taxon>Symbiodiniaceae</taxon>
        <taxon>Effrenium</taxon>
    </lineage>
</organism>